<keyword evidence="4 5" id="KW-0067">ATP-binding</keyword>
<dbReference type="Proteomes" id="UP001634393">
    <property type="component" value="Unassembled WGS sequence"/>
</dbReference>
<gene>
    <name evidence="9" type="ORF">ACJIZ3_005027</name>
</gene>
<dbReference type="CDD" id="cd06606">
    <property type="entry name" value="STKc_MAPKKK"/>
    <property type="match status" value="1"/>
</dbReference>
<feature type="domain" description="Protein kinase" evidence="8">
    <location>
        <begin position="18"/>
        <end position="291"/>
    </location>
</feature>
<dbReference type="AlphaFoldDB" id="A0ABD3S3W3"/>
<dbReference type="InterPro" id="IPR052751">
    <property type="entry name" value="Plant_MAPKKK"/>
</dbReference>
<feature type="binding site" evidence="5">
    <location>
        <position position="54"/>
    </location>
    <ligand>
        <name>ATP</name>
        <dbReference type="ChEBI" id="CHEBI:30616"/>
    </ligand>
</feature>
<keyword evidence="10" id="KW-1185">Reference proteome</keyword>
<dbReference type="Gene3D" id="1.10.510.10">
    <property type="entry name" value="Transferase(Phosphotransferase) domain 1"/>
    <property type="match status" value="1"/>
</dbReference>
<dbReference type="Pfam" id="PF00069">
    <property type="entry name" value="Pkinase"/>
    <property type="match status" value="1"/>
</dbReference>
<dbReference type="InterPro" id="IPR011009">
    <property type="entry name" value="Kinase-like_dom_sf"/>
</dbReference>
<keyword evidence="2 5" id="KW-0547">Nucleotide-binding</keyword>
<reference evidence="9 10" key="1">
    <citation type="submission" date="2024-12" db="EMBL/GenBank/DDBJ databases">
        <title>The unique morphological basis and parallel evolutionary history of personate flowers in Penstemon.</title>
        <authorList>
            <person name="Depatie T.H."/>
            <person name="Wessinger C.A."/>
        </authorList>
    </citation>
    <scope>NUCLEOTIDE SEQUENCE [LARGE SCALE GENOMIC DNA]</scope>
    <source>
        <strain evidence="9">WTNN_2</strain>
        <tissue evidence="9">Leaf</tissue>
    </source>
</reference>
<dbReference type="PANTHER" id="PTHR48011">
    <property type="entry name" value="CCR4-NOT TRANSCRIPTIONAL COMPLEX SUBUNIT CAF120-RELATED"/>
    <property type="match status" value="1"/>
</dbReference>
<evidence type="ECO:0000313" key="9">
    <source>
        <dbReference type="EMBL" id="KAL3819122.1"/>
    </source>
</evidence>
<evidence type="ECO:0000256" key="7">
    <source>
        <dbReference type="SAM" id="MobiDB-lite"/>
    </source>
</evidence>
<keyword evidence="3" id="KW-0418">Kinase</keyword>
<feature type="region of interest" description="Disordered" evidence="7">
    <location>
        <begin position="292"/>
        <end position="358"/>
    </location>
</feature>
<dbReference type="GO" id="GO:0005524">
    <property type="term" value="F:ATP binding"/>
    <property type="evidence" value="ECO:0007669"/>
    <property type="project" value="UniProtKB-UniRule"/>
</dbReference>
<keyword evidence="6" id="KW-0723">Serine/threonine-protein kinase</keyword>
<evidence type="ECO:0000256" key="1">
    <source>
        <dbReference type="ARBA" id="ARBA00022679"/>
    </source>
</evidence>
<dbReference type="SUPFAM" id="SSF56112">
    <property type="entry name" value="Protein kinase-like (PK-like)"/>
    <property type="match status" value="1"/>
</dbReference>
<name>A0ABD3S3W3_9LAMI</name>
<evidence type="ECO:0000259" key="8">
    <source>
        <dbReference type="PROSITE" id="PS50011"/>
    </source>
</evidence>
<organism evidence="9 10">
    <name type="scientific">Penstemon smallii</name>
    <dbReference type="NCBI Taxonomy" id="265156"/>
    <lineage>
        <taxon>Eukaryota</taxon>
        <taxon>Viridiplantae</taxon>
        <taxon>Streptophyta</taxon>
        <taxon>Embryophyta</taxon>
        <taxon>Tracheophyta</taxon>
        <taxon>Spermatophyta</taxon>
        <taxon>Magnoliopsida</taxon>
        <taxon>eudicotyledons</taxon>
        <taxon>Gunneridae</taxon>
        <taxon>Pentapetalae</taxon>
        <taxon>asterids</taxon>
        <taxon>lamiids</taxon>
        <taxon>Lamiales</taxon>
        <taxon>Plantaginaceae</taxon>
        <taxon>Cheloneae</taxon>
        <taxon>Penstemon</taxon>
    </lineage>
</organism>
<evidence type="ECO:0000256" key="2">
    <source>
        <dbReference type="ARBA" id="ARBA00022741"/>
    </source>
</evidence>
<dbReference type="PROSITE" id="PS50011">
    <property type="entry name" value="PROTEIN_KINASE_DOM"/>
    <property type="match status" value="1"/>
</dbReference>
<feature type="compositionally biased region" description="Acidic residues" evidence="7">
    <location>
        <begin position="293"/>
        <end position="312"/>
    </location>
</feature>
<evidence type="ECO:0000256" key="6">
    <source>
        <dbReference type="RuleBase" id="RU000304"/>
    </source>
</evidence>
<dbReference type="InterPro" id="IPR008271">
    <property type="entry name" value="Ser/Thr_kinase_AS"/>
</dbReference>
<dbReference type="GO" id="GO:0004674">
    <property type="term" value="F:protein serine/threonine kinase activity"/>
    <property type="evidence" value="ECO:0007669"/>
    <property type="project" value="UniProtKB-KW"/>
</dbReference>
<sequence length="386" mass="43013">MVGIGVKGLNQYGDGLAWVRGSMIGKGGFGSVYLATPKISRSRYSYYPSIMAVKSAEFSASASIQKERMVFSDLQGCPDHIITCFGEETTIGDNGLMAFNLLLEYASGGTLSDRIKKSGGSGLPEFEAKEYTRSILRGLDHIHTTGYVHCDLKPDNILLVRAPNDSNEFQAKIGDFGLAKRAEVESKKRRLEPYWRGTPMYLSPEAVIDMVQEAPCDIWALGCIVLEMLTGKRPWSGKNTEEVLEKIGAEDELPNIPTEISEEARDFLKCCFVRNARYRLTAELMLTHPFVEGLEDDDDDDSDDSIEEDLSDNESIFSVSAESDDEFSSGSYCSSCEENDDNVEDESVSNYADEGEVKVEESERVKRRKISFIIRPQYHHSCRSLA</sequence>
<comment type="similarity">
    <text evidence="6">Belongs to the protein kinase superfamily.</text>
</comment>
<dbReference type="EMBL" id="JBJXBP010000007">
    <property type="protein sequence ID" value="KAL3819122.1"/>
    <property type="molecule type" value="Genomic_DNA"/>
</dbReference>
<comment type="caution">
    <text evidence="9">The sequence shown here is derived from an EMBL/GenBank/DDBJ whole genome shotgun (WGS) entry which is preliminary data.</text>
</comment>
<dbReference type="PROSITE" id="PS00108">
    <property type="entry name" value="PROTEIN_KINASE_ST"/>
    <property type="match status" value="1"/>
</dbReference>
<dbReference type="PANTHER" id="PTHR48011:SF103">
    <property type="entry name" value="MITOGEN-ACTIVATED PROTEIN KINASE KINASE KINASE YODA-LIKE"/>
    <property type="match status" value="1"/>
</dbReference>
<feature type="compositionally biased region" description="Acidic residues" evidence="7">
    <location>
        <begin position="337"/>
        <end position="347"/>
    </location>
</feature>
<proteinExistence type="inferred from homology"/>
<dbReference type="InterPro" id="IPR000719">
    <property type="entry name" value="Prot_kinase_dom"/>
</dbReference>
<accession>A0ABD3S3W3</accession>
<keyword evidence="1" id="KW-0808">Transferase</keyword>
<protein>
    <recommendedName>
        <fullName evidence="8">Protein kinase domain-containing protein</fullName>
    </recommendedName>
</protein>
<evidence type="ECO:0000256" key="4">
    <source>
        <dbReference type="ARBA" id="ARBA00022840"/>
    </source>
</evidence>
<dbReference type="PROSITE" id="PS00107">
    <property type="entry name" value="PROTEIN_KINASE_ATP"/>
    <property type="match status" value="1"/>
</dbReference>
<evidence type="ECO:0000256" key="5">
    <source>
        <dbReference type="PROSITE-ProRule" id="PRU10141"/>
    </source>
</evidence>
<evidence type="ECO:0000256" key="3">
    <source>
        <dbReference type="ARBA" id="ARBA00022777"/>
    </source>
</evidence>
<evidence type="ECO:0000313" key="10">
    <source>
        <dbReference type="Proteomes" id="UP001634393"/>
    </source>
</evidence>
<dbReference type="SMART" id="SM00220">
    <property type="entry name" value="S_TKc"/>
    <property type="match status" value="1"/>
</dbReference>
<dbReference type="InterPro" id="IPR017441">
    <property type="entry name" value="Protein_kinase_ATP_BS"/>
</dbReference>